<evidence type="ECO:0000256" key="1">
    <source>
        <dbReference type="SAM" id="Phobius"/>
    </source>
</evidence>
<reference evidence="3 4" key="1">
    <citation type="submission" date="2020-06" db="EMBL/GenBank/DDBJ databases">
        <authorList>
            <person name="Jo H."/>
        </authorList>
    </citation>
    <scope>NUCLEOTIDE SEQUENCE [LARGE SCALE GENOMIC DNA]</scope>
    <source>
        <strain evidence="3 4">I46</strain>
    </source>
</reference>
<accession>A0A7D5JDV5</accession>
<feature type="domain" description="SGNH hydrolase-type esterase" evidence="2">
    <location>
        <begin position="71"/>
        <end position="242"/>
    </location>
</feature>
<keyword evidence="3" id="KW-0378">Hydrolase</keyword>
<dbReference type="GO" id="GO:0016787">
    <property type="term" value="F:hydrolase activity"/>
    <property type="evidence" value="ECO:0007669"/>
    <property type="project" value="UniProtKB-KW"/>
</dbReference>
<dbReference type="SUPFAM" id="SSF52266">
    <property type="entry name" value="SGNH hydrolase"/>
    <property type="match status" value="1"/>
</dbReference>
<gene>
    <name evidence="3" type="ORF">HW566_11365</name>
</gene>
<proteinExistence type="predicted"/>
<dbReference type="Proteomes" id="UP000509638">
    <property type="component" value="Chromosome"/>
</dbReference>
<evidence type="ECO:0000313" key="3">
    <source>
        <dbReference type="EMBL" id="QLD12320.1"/>
    </source>
</evidence>
<dbReference type="EMBL" id="CP058316">
    <property type="protein sequence ID" value="QLD12320.1"/>
    <property type="molecule type" value="Genomic_DNA"/>
</dbReference>
<dbReference type="Pfam" id="PF13472">
    <property type="entry name" value="Lipase_GDSL_2"/>
    <property type="match status" value="1"/>
</dbReference>
<feature type="transmembrane region" description="Helical" evidence="1">
    <location>
        <begin position="35"/>
        <end position="55"/>
    </location>
</feature>
<organism evidence="3 4">
    <name type="scientific">Microbacterium oleivorans</name>
    <dbReference type="NCBI Taxonomy" id="273677"/>
    <lineage>
        <taxon>Bacteria</taxon>
        <taxon>Bacillati</taxon>
        <taxon>Actinomycetota</taxon>
        <taxon>Actinomycetes</taxon>
        <taxon>Micrococcales</taxon>
        <taxon>Microbacteriaceae</taxon>
        <taxon>Microbacterium</taxon>
    </lineage>
</organism>
<dbReference type="RefSeq" id="WP_178012975.1">
    <property type="nucleotide sequence ID" value="NZ_CP058316.1"/>
</dbReference>
<dbReference type="InterPro" id="IPR013830">
    <property type="entry name" value="SGNH_hydro"/>
</dbReference>
<dbReference type="Gene3D" id="3.40.50.1110">
    <property type="entry name" value="SGNH hydrolase"/>
    <property type="match status" value="1"/>
</dbReference>
<dbReference type="InterPro" id="IPR036514">
    <property type="entry name" value="SGNH_hydro_sf"/>
</dbReference>
<keyword evidence="1" id="KW-0472">Membrane</keyword>
<evidence type="ECO:0000259" key="2">
    <source>
        <dbReference type="Pfam" id="PF13472"/>
    </source>
</evidence>
<evidence type="ECO:0000313" key="4">
    <source>
        <dbReference type="Proteomes" id="UP000509638"/>
    </source>
</evidence>
<sequence length="252" mass="26120">MIQRSRSRRAAAPPRRHRGIGGAHWWQRDWGGMPVWSVVLSVAAVGGLIAGGAALRPSEAVEDVPSPIVVFLGDSYTAGVGASDRARGWASLVGEAEGWRVRNLARGGTGFASTVTGDDAPAACGRDVCPTFGQMAIEGASLLPDIVVVSGGRNDVGGDPVDAEVDGFFETVAAAYPGSRIYVTDVLWHEQEPEAVARLSDVVHDDAERIGATWLDIGQPLAGGGELLADDGIHPSDAGHAAIARAVISALE</sequence>
<dbReference type="CDD" id="cd00229">
    <property type="entry name" value="SGNH_hydrolase"/>
    <property type="match status" value="1"/>
</dbReference>
<dbReference type="AlphaFoldDB" id="A0A7D5JDV5"/>
<keyword evidence="1" id="KW-1133">Transmembrane helix</keyword>
<name>A0A7D5JDV5_9MICO</name>
<protein>
    <submittedName>
        <fullName evidence="3">SGNH/GDSL hydrolase family protein</fullName>
    </submittedName>
</protein>
<keyword evidence="1" id="KW-0812">Transmembrane</keyword>